<organism evidence="8 9">
    <name type="scientific">Sporosarcina koreensis</name>
    <dbReference type="NCBI Taxonomy" id="334735"/>
    <lineage>
        <taxon>Bacteria</taxon>
        <taxon>Bacillati</taxon>
        <taxon>Bacillota</taxon>
        <taxon>Bacilli</taxon>
        <taxon>Bacillales</taxon>
        <taxon>Caryophanaceae</taxon>
        <taxon>Sporosarcina</taxon>
    </lineage>
</organism>
<evidence type="ECO:0000313" key="8">
    <source>
        <dbReference type="EMBL" id="MFC5602635.1"/>
    </source>
</evidence>
<keyword evidence="9" id="KW-1185">Reference proteome</keyword>
<dbReference type="PIRSF" id="PIRSF016502">
    <property type="entry name" value="Urea_transporter"/>
    <property type="match status" value="1"/>
</dbReference>
<evidence type="ECO:0000256" key="3">
    <source>
        <dbReference type="ARBA" id="ARBA00022475"/>
    </source>
</evidence>
<feature type="transmembrane region" description="Helical" evidence="7">
    <location>
        <begin position="100"/>
        <end position="121"/>
    </location>
</feature>
<reference evidence="9" key="1">
    <citation type="journal article" date="2019" name="Int. J. Syst. Evol. Microbiol.">
        <title>The Global Catalogue of Microorganisms (GCM) 10K type strain sequencing project: providing services to taxonomists for standard genome sequencing and annotation.</title>
        <authorList>
            <consortium name="The Broad Institute Genomics Platform"/>
            <consortium name="The Broad Institute Genome Sequencing Center for Infectious Disease"/>
            <person name="Wu L."/>
            <person name="Ma J."/>
        </authorList>
    </citation>
    <scope>NUCLEOTIDE SEQUENCE [LARGE SCALE GENOMIC DNA]</scope>
    <source>
        <strain evidence="9">KACC 11299</strain>
    </source>
</reference>
<feature type="transmembrane region" description="Helical" evidence="7">
    <location>
        <begin position="36"/>
        <end position="66"/>
    </location>
</feature>
<dbReference type="RefSeq" id="WP_381442795.1">
    <property type="nucleotide sequence ID" value="NZ_JBHSNP010000010.1"/>
</dbReference>
<proteinExistence type="inferred from homology"/>
<comment type="caution">
    <text evidence="8">The sequence shown here is derived from an EMBL/GenBank/DDBJ whole genome shotgun (WGS) entry which is preliminary data.</text>
</comment>
<dbReference type="InterPro" id="IPR029020">
    <property type="entry name" value="Ammonium/urea_transptr"/>
</dbReference>
<evidence type="ECO:0000256" key="5">
    <source>
        <dbReference type="ARBA" id="ARBA00022989"/>
    </source>
</evidence>
<dbReference type="PANTHER" id="PTHR10464">
    <property type="entry name" value="UREA TRANSPORTER"/>
    <property type="match status" value="1"/>
</dbReference>
<feature type="transmembrane region" description="Helical" evidence="7">
    <location>
        <begin position="128"/>
        <end position="147"/>
    </location>
</feature>
<comment type="subcellular location">
    <subcellularLocation>
        <location evidence="1">Cell membrane</location>
        <topology evidence="1">Multi-pass membrane protein</topology>
    </subcellularLocation>
</comment>
<accession>A0ABW0TVX5</accession>
<protein>
    <submittedName>
        <fullName evidence="8">Urea transporter</fullName>
    </submittedName>
</protein>
<evidence type="ECO:0000256" key="2">
    <source>
        <dbReference type="ARBA" id="ARBA00005914"/>
    </source>
</evidence>
<dbReference type="EMBL" id="JBHSNP010000010">
    <property type="protein sequence ID" value="MFC5602635.1"/>
    <property type="molecule type" value="Genomic_DNA"/>
</dbReference>
<feature type="transmembrane region" description="Helical" evidence="7">
    <location>
        <begin position="283"/>
        <end position="305"/>
    </location>
</feature>
<feature type="transmembrane region" description="Helical" evidence="7">
    <location>
        <begin position="260"/>
        <end position="277"/>
    </location>
</feature>
<feature type="transmembrane region" description="Helical" evidence="7">
    <location>
        <begin position="233"/>
        <end position="253"/>
    </location>
</feature>
<name>A0ABW0TVX5_9BACL</name>
<gene>
    <name evidence="8" type="ORF">ACFPTP_05340</name>
</gene>
<keyword evidence="4 7" id="KW-0812">Transmembrane</keyword>
<sequence>MGIGGTEVSGKRFPFLLATMKGISQVLLIENWVTGLLILTAISITSIQLGLMAFLSAAIGTLIGRFGGGNPSSVERGLYGYNPMLTGMALYLFLEGPLSWGIALFGAVISAAFTASVMRFLQPAGLPTLTFPYIVTTWLLMLSSYRFETFSLTDELMPQNVSHWKLEIAGEIHWLGAFLDGAGQIFFLQGIVAGVLLFLAIFIADWQKGLYALAGNFIGMFTAYMLGGEHSLIDAGLYGYNAILTAIAVGVVFRDGVNRLSLFGAIIACVLTVVFIGSVDTVLLPFGLPALTMPFALSTSIFIGARMMMRHA</sequence>
<dbReference type="PANTHER" id="PTHR10464:SF4">
    <property type="entry name" value="UREA TRANSPORTER"/>
    <property type="match status" value="1"/>
</dbReference>
<evidence type="ECO:0000256" key="6">
    <source>
        <dbReference type="ARBA" id="ARBA00023136"/>
    </source>
</evidence>
<keyword evidence="3" id="KW-1003">Cell membrane</keyword>
<evidence type="ECO:0000256" key="4">
    <source>
        <dbReference type="ARBA" id="ARBA00022692"/>
    </source>
</evidence>
<feature type="transmembrane region" description="Helical" evidence="7">
    <location>
        <begin position="210"/>
        <end position="227"/>
    </location>
</feature>
<comment type="similarity">
    <text evidence="2">Belongs to the urea transporter family.</text>
</comment>
<evidence type="ECO:0000256" key="7">
    <source>
        <dbReference type="SAM" id="Phobius"/>
    </source>
</evidence>
<dbReference type="Pfam" id="PF03253">
    <property type="entry name" value="UT"/>
    <property type="match status" value="1"/>
</dbReference>
<evidence type="ECO:0000256" key="1">
    <source>
        <dbReference type="ARBA" id="ARBA00004651"/>
    </source>
</evidence>
<feature type="transmembrane region" description="Helical" evidence="7">
    <location>
        <begin position="185"/>
        <end position="203"/>
    </location>
</feature>
<evidence type="ECO:0000313" key="9">
    <source>
        <dbReference type="Proteomes" id="UP001596071"/>
    </source>
</evidence>
<dbReference type="InterPro" id="IPR004937">
    <property type="entry name" value="Urea_transporter"/>
</dbReference>
<dbReference type="Proteomes" id="UP001596071">
    <property type="component" value="Unassembled WGS sequence"/>
</dbReference>
<dbReference type="Gene3D" id="1.10.3430.10">
    <property type="entry name" value="Ammonium transporter AmtB like domains"/>
    <property type="match status" value="1"/>
</dbReference>
<keyword evidence="6 7" id="KW-0472">Membrane</keyword>
<keyword evidence="5 7" id="KW-1133">Transmembrane helix</keyword>